<dbReference type="SUPFAM" id="SSF48452">
    <property type="entry name" value="TPR-like"/>
    <property type="match status" value="1"/>
</dbReference>
<dbReference type="InterPro" id="IPR028082">
    <property type="entry name" value="Peripla_BP_I"/>
</dbReference>
<dbReference type="RefSeq" id="WP_079685489.1">
    <property type="nucleotide sequence ID" value="NZ_FUZU01000001.1"/>
</dbReference>
<dbReference type="InterPro" id="IPR011990">
    <property type="entry name" value="TPR-like_helical_dom_sf"/>
</dbReference>
<feature type="chain" id="PRO_5012640107" evidence="1">
    <location>
        <begin position="21"/>
        <end position="572"/>
    </location>
</feature>
<dbReference type="Gene3D" id="1.25.40.10">
    <property type="entry name" value="Tetratricopeptide repeat domain"/>
    <property type="match status" value="1"/>
</dbReference>
<dbReference type="SUPFAM" id="SSF53822">
    <property type="entry name" value="Periplasmic binding protein-like I"/>
    <property type="match status" value="1"/>
</dbReference>
<dbReference type="EMBL" id="FUZU01000001">
    <property type="protein sequence ID" value="SKC48204.1"/>
    <property type="molecule type" value="Genomic_DNA"/>
</dbReference>
<gene>
    <name evidence="2" type="ORF">SAMN05660236_0901</name>
</gene>
<organism evidence="2 3">
    <name type="scientific">Ohtaekwangia koreensis</name>
    <dbReference type="NCBI Taxonomy" id="688867"/>
    <lineage>
        <taxon>Bacteria</taxon>
        <taxon>Pseudomonadati</taxon>
        <taxon>Bacteroidota</taxon>
        <taxon>Cytophagia</taxon>
        <taxon>Cytophagales</taxon>
        <taxon>Fulvivirgaceae</taxon>
        <taxon>Ohtaekwangia</taxon>
    </lineage>
</organism>
<sequence>MIHKKLIVCLAFLIPVTVFAQVNYNQQFFNAKQLFREGKYNLAMEGFKPLIPYAANNQYSEYASFYYALAAHNQGYMAVAKDMFNQLKSLHPNWDKMDEVNFWLGKIYLDGKDYFQGLKILSSIKDKKMEKEINALKTKALMPITDIETLKMMREEYPKDEIIGKALVGALAKDMANKDSRTMLESMITQYNLKRSDYFPETPKTIYKDTYAVSVLLPFMVNTLDPTPGRKRNQIVLDFYEGMKLAADTLAKQNIKISLRAYDTDRSVEKIKTLLKTDELKNSDLLVGPFFPEENKPIQDFSLENKINVFNPFSNNSDVIGTNPYAFLYQPSIETMGKKSGEFMASHARKKNCIVFYGTSRRDSLLAATFVDKAREKGLKVLGSHRITKETLPKIVSTLATATEYDEYKYAKQFTLRKDSLGGVFVASDDALIYTKVLGAVDTRGDTVTVLGSEDWLEQTALELDKYSALPVAFIAPNISLPNNPHLAAFIRKFIKVHGRTPSLYSKMGYEFMLFTGNQLKKNGAYFQDGMNKEKAINGYLTQGFNYQFSRDNQLIPFIRFKNGGAVLVDKR</sequence>
<protein>
    <submittedName>
        <fullName evidence="2">ABC-type branched-chain amino acid transport system, substrate-binding protein</fullName>
    </submittedName>
</protein>
<dbReference type="OrthoDB" id="1490998at2"/>
<dbReference type="AlphaFoldDB" id="A0A1T5JA30"/>
<name>A0A1T5JA30_9BACT</name>
<dbReference type="Proteomes" id="UP000190961">
    <property type="component" value="Unassembled WGS sequence"/>
</dbReference>
<accession>A0A1T5JA30</accession>
<evidence type="ECO:0000313" key="2">
    <source>
        <dbReference type="EMBL" id="SKC48204.1"/>
    </source>
</evidence>
<evidence type="ECO:0000256" key="1">
    <source>
        <dbReference type="SAM" id="SignalP"/>
    </source>
</evidence>
<evidence type="ECO:0000313" key="3">
    <source>
        <dbReference type="Proteomes" id="UP000190961"/>
    </source>
</evidence>
<proteinExistence type="predicted"/>
<dbReference type="Gene3D" id="3.40.50.2300">
    <property type="match status" value="2"/>
</dbReference>
<reference evidence="2 3" key="1">
    <citation type="submission" date="2017-02" db="EMBL/GenBank/DDBJ databases">
        <authorList>
            <person name="Peterson S.W."/>
        </authorList>
    </citation>
    <scope>NUCLEOTIDE SEQUENCE [LARGE SCALE GENOMIC DNA]</scope>
    <source>
        <strain evidence="2 3">DSM 25262</strain>
    </source>
</reference>
<keyword evidence="1" id="KW-0732">Signal</keyword>
<dbReference type="STRING" id="688867.SAMN05660236_0901"/>
<keyword evidence="3" id="KW-1185">Reference proteome</keyword>
<dbReference type="CDD" id="cd06268">
    <property type="entry name" value="PBP1_ABC_transporter_LIVBP-like"/>
    <property type="match status" value="1"/>
</dbReference>
<feature type="signal peptide" evidence="1">
    <location>
        <begin position="1"/>
        <end position="20"/>
    </location>
</feature>